<feature type="transmembrane region" description="Helical" evidence="1">
    <location>
        <begin position="200"/>
        <end position="224"/>
    </location>
</feature>
<dbReference type="EMBL" id="FCON02000095">
    <property type="protein sequence ID" value="SAL80656.1"/>
    <property type="molecule type" value="Genomic_DNA"/>
</dbReference>
<protein>
    <submittedName>
        <fullName evidence="2">PepSY-associated TM helix domain-containing protein</fullName>
    </submittedName>
</protein>
<accession>A0A158KHN7</accession>
<name>A0A158KHN7_9BURK</name>
<dbReference type="AlphaFoldDB" id="A0A158KHN7"/>
<dbReference type="Proteomes" id="UP000054770">
    <property type="component" value="Unassembled WGS sequence"/>
</dbReference>
<feature type="transmembrane region" description="Helical" evidence="1">
    <location>
        <begin position="359"/>
        <end position="380"/>
    </location>
</feature>
<dbReference type="Pfam" id="PF03929">
    <property type="entry name" value="PepSY_TM"/>
    <property type="match status" value="1"/>
</dbReference>
<dbReference type="PANTHER" id="PTHR34219">
    <property type="entry name" value="IRON-REGULATED INNER MEMBRANE PROTEIN-RELATED"/>
    <property type="match status" value="1"/>
</dbReference>
<keyword evidence="1" id="KW-0812">Transmembrane</keyword>
<dbReference type="RefSeq" id="WP_087647898.1">
    <property type="nucleotide sequence ID" value="NZ_FCON02000095.1"/>
</dbReference>
<comment type="caution">
    <text evidence="2">The sequence shown here is derived from an EMBL/GenBank/DDBJ whole genome shotgun (WGS) entry which is preliminary data.</text>
</comment>
<keyword evidence="3" id="KW-1185">Reference proteome</keyword>
<sequence length="405" mass="44338">MRPVFVRLHRWFGIGIALFLFVSGVTGAVIAWNRELDAALNPEFYYARTDAPALLPLDIANRVEAADPRLHITYLPLGVEPGSTLQVRVEGRLDPATQAPYELGFNQLAIDPATGIVQARREWGALSVARLNLMPFLYQLHYTLYLPTTTSGIAIGVWLLGIVGIVWLFDSVIALVLAFPSPKTWRKSLMFRVRRGGYALVFDLHRSGGVWVWAMLGVIALTSISMNLEKPVMRPLVSFFSTLAPTPENMAQPARPGAARLSRERIVELAAIAGRKMKLESAPGATFEVAALNLYGVGYFTPGGDYDLRGLGNAWTYWNATTGQQVGGSVPGRGSAGDIFMQSQFPLHSGRIVGLPGRIAISFMGLTVALLSATGLVIWMKKLKARRNASRRVRADAPTRRVLKP</sequence>
<dbReference type="PANTHER" id="PTHR34219:SF5">
    <property type="entry name" value="BLR4505 PROTEIN"/>
    <property type="match status" value="1"/>
</dbReference>
<feature type="transmembrane region" description="Helical" evidence="1">
    <location>
        <begin position="12"/>
        <end position="32"/>
    </location>
</feature>
<proteinExistence type="predicted"/>
<keyword evidence="1" id="KW-1133">Transmembrane helix</keyword>
<reference evidence="2" key="1">
    <citation type="submission" date="2016-01" db="EMBL/GenBank/DDBJ databases">
        <authorList>
            <person name="Peeters C."/>
        </authorList>
    </citation>
    <scope>NUCLEOTIDE SEQUENCE [LARGE SCALE GENOMIC DNA]</scope>
    <source>
        <strain evidence="2">LMG 22940</strain>
    </source>
</reference>
<dbReference type="InterPro" id="IPR005625">
    <property type="entry name" value="PepSY-ass_TM"/>
</dbReference>
<evidence type="ECO:0000256" key="1">
    <source>
        <dbReference type="SAM" id="Phobius"/>
    </source>
</evidence>
<dbReference type="OrthoDB" id="7238323at2"/>
<feature type="transmembrane region" description="Helical" evidence="1">
    <location>
        <begin position="153"/>
        <end position="179"/>
    </location>
</feature>
<organism evidence="2 3">
    <name type="scientific">Caballeronia choica</name>
    <dbReference type="NCBI Taxonomy" id="326476"/>
    <lineage>
        <taxon>Bacteria</taxon>
        <taxon>Pseudomonadati</taxon>
        <taxon>Pseudomonadota</taxon>
        <taxon>Betaproteobacteria</taxon>
        <taxon>Burkholderiales</taxon>
        <taxon>Burkholderiaceae</taxon>
        <taxon>Caballeronia</taxon>
    </lineage>
</organism>
<keyword evidence="1" id="KW-0472">Membrane</keyword>
<gene>
    <name evidence="2" type="ORF">AWB68_05907</name>
</gene>
<evidence type="ECO:0000313" key="3">
    <source>
        <dbReference type="Proteomes" id="UP000054770"/>
    </source>
</evidence>
<evidence type="ECO:0000313" key="2">
    <source>
        <dbReference type="EMBL" id="SAL80656.1"/>
    </source>
</evidence>